<dbReference type="EMBL" id="VSSQ01046941">
    <property type="protein sequence ID" value="MPN00914.1"/>
    <property type="molecule type" value="Genomic_DNA"/>
</dbReference>
<sequence length="205" mass="22628">MAGALFNPKSKTSKPAVRRVCWFLREAFRRIGLCFFGKRAGFPVIRNHSADGGRNRDRAVERVGDKQIARIGERAENRLMIVRIRNQPSPHADDLDILERGEELQHSLGDQARTFEGVRLVEIVRARGRLRDDDVAGNGLPKARANHHGVVGGGLVEERAVGDHALDARSDLHADHGLAALKQNRNIMPGKTGEFPRPGAVGEDE</sequence>
<organism evidence="1">
    <name type="scientific">bioreactor metagenome</name>
    <dbReference type="NCBI Taxonomy" id="1076179"/>
    <lineage>
        <taxon>unclassified sequences</taxon>
        <taxon>metagenomes</taxon>
        <taxon>ecological metagenomes</taxon>
    </lineage>
</organism>
<proteinExistence type="predicted"/>
<reference evidence="1" key="1">
    <citation type="submission" date="2019-08" db="EMBL/GenBank/DDBJ databases">
        <authorList>
            <person name="Kucharzyk K."/>
            <person name="Murdoch R.W."/>
            <person name="Higgins S."/>
            <person name="Loffler F."/>
        </authorList>
    </citation>
    <scope>NUCLEOTIDE SEQUENCE</scope>
</reference>
<dbReference type="AlphaFoldDB" id="A0A645EJL8"/>
<protein>
    <submittedName>
        <fullName evidence="1">Uncharacterized protein</fullName>
    </submittedName>
</protein>
<gene>
    <name evidence="1" type="ORF">SDC9_148112</name>
</gene>
<accession>A0A645EJL8</accession>
<comment type="caution">
    <text evidence="1">The sequence shown here is derived from an EMBL/GenBank/DDBJ whole genome shotgun (WGS) entry which is preliminary data.</text>
</comment>
<evidence type="ECO:0000313" key="1">
    <source>
        <dbReference type="EMBL" id="MPN00914.1"/>
    </source>
</evidence>
<name>A0A645EJL8_9ZZZZ</name>